<dbReference type="GO" id="GO:0008253">
    <property type="term" value="F:5'-nucleotidase activity"/>
    <property type="evidence" value="ECO:0007669"/>
    <property type="project" value="InterPro"/>
</dbReference>
<sequence>MKNIRHIFFDLDNTLWDHRKNAVLTLEELFQRKEISEKYNILFHEFHAKYDEINEDLWVKIRDGIIDKDFLRKHRFYDTFLHFGIDDEQLAQYFEKHFLDEIINFNELIPQTIEVLEYLKEKGYQLHVVSNGFHEVTNRKVEKSGLKKYFETVTSAEDAHAMKPDERIFEYSLNLANAEKSESIFIGDDWVADVKGAQNFGLDIIFFDALKEDKSEEGLKTIQNLEEIKNYL</sequence>
<dbReference type="NCBIfam" id="TIGR01509">
    <property type="entry name" value="HAD-SF-IA-v3"/>
    <property type="match status" value="1"/>
</dbReference>
<dbReference type="EMBL" id="MKGI01000078">
    <property type="protein sequence ID" value="OEL10237.1"/>
    <property type="molecule type" value="Genomic_DNA"/>
</dbReference>
<comment type="caution">
    <text evidence="1">The sequence shown here is derived from an EMBL/GenBank/DDBJ whole genome shotgun (WGS) entry which is preliminary data.</text>
</comment>
<dbReference type="InterPro" id="IPR023198">
    <property type="entry name" value="PGP-like_dom2"/>
</dbReference>
<dbReference type="InterPro" id="IPR006439">
    <property type="entry name" value="HAD-SF_hydro_IA"/>
</dbReference>
<dbReference type="Gene3D" id="1.10.150.240">
    <property type="entry name" value="Putative phosphatase, domain 2"/>
    <property type="match status" value="1"/>
</dbReference>
<dbReference type="STRING" id="237258.SAMN04489756_10531"/>
<dbReference type="KEGG" id="cnr:EB819_10005"/>
<dbReference type="RefSeq" id="WP_069800247.1">
    <property type="nucleotide sequence ID" value="NZ_CP034157.1"/>
</dbReference>
<dbReference type="OrthoDB" id="9802350at2"/>
<dbReference type="AlphaFoldDB" id="A0A1E5UBR8"/>
<dbReference type="InterPro" id="IPR036412">
    <property type="entry name" value="HAD-like_sf"/>
</dbReference>
<dbReference type="SFLD" id="SFLDS00003">
    <property type="entry name" value="Haloacid_Dehalogenase"/>
    <property type="match status" value="1"/>
</dbReference>
<proteinExistence type="predicted"/>
<dbReference type="InterPro" id="IPR023214">
    <property type="entry name" value="HAD_sf"/>
</dbReference>
<dbReference type="Gene3D" id="3.40.50.1000">
    <property type="entry name" value="HAD superfamily/HAD-like"/>
    <property type="match status" value="1"/>
</dbReference>
<keyword evidence="1" id="KW-0378">Hydrolase</keyword>
<evidence type="ECO:0000313" key="1">
    <source>
        <dbReference type="EMBL" id="OEL10237.1"/>
    </source>
</evidence>
<dbReference type="Pfam" id="PF00702">
    <property type="entry name" value="Hydrolase"/>
    <property type="match status" value="1"/>
</dbReference>
<organism evidence="1 2">
    <name type="scientific">Cloacibacterium normanense</name>
    <dbReference type="NCBI Taxonomy" id="237258"/>
    <lineage>
        <taxon>Bacteria</taxon>
        <taxon>Pseudomonadati</taxon>
        <taxon>Bacteroidota</taxon>
        <taxon>Flavobacteriia</taxon>
        <taxon>Flavobacteriales</taxon>
        <taxon>Weeksellaceae</taxon>
    </lineage>
</organism>
<gene>
    <name evidence="1" type="ORF">BHF72_0601</name>
</gene>
<accession>A0A1E5UBR8</accession>
<dbReference type="SUPFAM" id="SSF56784">
    <property type="entry name" value="HAD-like"/>
    <property type="match status" value="1"/>
</dbReference>
<dbReference type="NCBIfam" id="TIGR01549">
    <property type="entry name" value="HAD-SF-IA-v1"/>
    <property type="match status" value="1"/>
</dbReference>
<dbReference type="PANTHER" id="PTHR47478">
    <property type="match status" value="1"/>
</dbReference>
<name>A0A1E5UBR8_9FLAO</name>
<dbReference type="PRINTS" id="PR00413">
    <property type="entry name" value="HADHALOGNASE"/>
</dbReference>
<reference evidence="1 2" key="1">
    <citation type="submission" date="2016-09" db="EMBL/GenBank/DDBJ databases">
        <authorList>
            <person name="Capua I."/>
            <person name="De Benedictis P."/>
            <person name="Joannis T."/>
            <person name="Lombin L.H."/>
            <person name="Cattoli G."/>
        </authorList>
    </citation>
    <scope>NUCLEOTIDE SEQUENCE [LARGE SCALE GENOMIC DNA]</scope>
    <source>
        <strain evidence="1 2">NRS-1</strain>
    </source>
</reference>
<dbReference type="PANTHER" id="PTHR47478:SF1">
    <property type="entry name" value="PYRIMIDINE 5'-NUCLEOTIDASE YJJG"/>
    <property type="match status" value="1"/>
</dbReference>
<dbReference type="PATRIC" id="fig|237258.4.peg.783"/>
<dbReference type="InterPro" id="IPR052550">
    <property type="entry name" value="Pyrimidine_5'-ntase_YjjG"/>
</dbReference>
<dbReference type="SFLD" id="SFLDG01129">
    <property type="entry name" value="C1.5:_HAD__Beta-PGM__Phosphata"/>
    <property type="match status" value="1"/>
</dbReference>
<keyword evidence="2" id="KW-1185">Reference proteome</keyword>
<dbReference type="NCBIfam" id="TIGR02254">
    <property type="entry name" value="YjjG_YfnB"/>
    <property type="match status" value="1"/>
</dbReference>
<evidence type="ECO:0000313" key="2">
    <source>
        <dbReference type="Proteomes" id="UP000095601"/>
    </source>
</evidence>
<dbReference type="InterPro" id="IPR011951">
    <property type="entry name" value="HAD-SF_hydro_IA_YjjG/PynA"/>
</dbReference>
<dbReference type="Proteomes" id="UP000095601">
    <property type="component" value="Unassembled WGS sequence"/>
</dbReference>
<protein>
    <submittedName>
        <fullName evidence="1">HAD hydrolase, IA, variant 1 family protein</fullName>
    </submittedName>
</protein>